<reference evidence="7" key="1">
    <citation type="submission" date="2017-09" db="EMBL/GenBank/DDBJ databases">
        <title>Contemporary evolution of a Lepidopteran species, Heliothis virescens, in response to modern agricultural practices.</title>
        <authorList>
            <person name="Fritz M.L."/>
            <person name="Deyonke A.M."/>
            <person name="Papanicolaou A."/>
            <person name="Micinski S."/>
            <person name="Westbrook J."/>
            <person name="Gould F."/>
        </authorList>
    </citation>
    <scope>NUCLEOTIDE SEQUENCE [LARGE SCALE GENOMIC DNA]</scope>
    <source>
        <strain evidence="7">HvINT-</strain>
        <tissue evidence="7">Whole body</tissue>
    </source>
</reference>
<evidence type="ECO:0000256" key="3">
    <source>
        <dbReference type="RuleBase" id="RU363034"/>
    </source>
</evidence>
<dbReference type="SMART" id="SM00020">
    <property type="entry name" value="Tryp_SPc"/>
    <property type="match status" value="1"/>
</dbReference>
<dbReference type="EMBL" id="NWSH01004094">
    <property type="protein sequence ID" value="PCG65498.1"/>
    <property type="molecule type" value="Genomic_DNA"/>
</dbReference>
<dbReference type="SUPFAM" id="SSF50494">
    <property type="entry name" value="Trypsin-like serine proteases"/>
    <property type="match status" value="1"/>
</dbReference>
<keyword evidence="4" id="KW-0812">Transmembrane</keyword>
<keyword evidence="3" id="KW-0720">Serine protease</keyword>
<feature type="chain" id="PRO_5012269111" description="Peptidase S1 domain-containing protein" evidence="5">
    <location>
        <begin position="19"/>
        <end position="333"/>
    </location>
</feature>
<keyword evidence="4" id="KW-0472">Membrane</keyword>
<evidence type="ECO:0000256" key="5">
    <source>
        <dbReference type="SAM" id="SignalP"/>
    </source>
</evidence>
<dbReference type="STRING" id="7102.A0A2A4J1F9"/>
<dbReference type="InterPro" id="IPR001254">
    <property type="entry name" value="Trypsin_dom"/>
</dbReference>
<feature type="transmembrane region" description="Helical" evidence="4">
    <location>
        <begin position="297"/>
        <end position="323"/>
    </location>
</feature>
<dbReference type="Pfam" id="PF00089">
    <property type="entry name" value="Trypsin"/>
    <property type="match status" value="1"/>
</dbReference>
<dbReference type="InterPro" id="IPR009003">
    <property type="entry name" value="Peptidase_S1_PA"/>
</dbReference>
<evidence type="ECO:0000313" key="7">
    <source>
        <dbReference type="EMBL" id="PCG65498.1"/>
    </source>
</evidence>
<dbReference type="PRINTS" id="PR00722">
    <property type="entry name" value="CHYMOTRYPSIN"/>
</dbReference>
<dbReference type="InterPro" id="IPR043504">
    <property type="entry name" value="Peptidase_S1_PA_chymotrypsin"/>
</dbReference>
<keyword evidence="3" id="KW-0645">Protease</keyword>
<evidence type="ECO:0000256" key="1">
    <source>
        <dbReference type="ARBA" id="ARBA00023157"/>
    </source>
</evidence>
<proteinExistence type="inferred from homology"/>
<evidence type="ECO:0000259" key="6">
    <source>
        <dbReference type="PROSITE" id="PS50240"/>
    </source>
</evidence>
<organism evidence="7">
    <name type="scientific">Heliothis virescens</name>
    <name type="common">Tobacco budworm moth</name>
    <dbReference type="NCBI Taxonomy" id="7102"/>
    <lineage>
        <taxon>Eukaryota</taxon>
        <taxon>Metazoa</taxon>
        <taxon>Ecdysozoa</taxon>
        <taxon>Arthropoda</taxon>
        <taxon>Hexapoda</taxon>
        <taxon>Insecta</taxon>
        <taxon>Pterygota</taxon>
        <taxon>Neoptera</taxon>
        <taxon>Endopterygota</taxon>
        <taxon>Lepidoptera</taxon>
        <taxon>Glossata</taxon>
        <taxon>Ditrysia</taxon>
        <taxon>Noctuoidea</taxon>
        <taxon>Noctuidae</taxon>
        <taxon>Heliothinae</taxon>
        <taxon>Heliothis</taxon>
    </lineage>
</organism>
<dbReference type="InterPro" id="IPR018114">
    <property type="entry name" value="TRYPSIN_HIS"/>
</dbReference>
<dbReference type="Gene3D" id="2.40.10.10">
    <property type="entry name" value="Trypsin-like serine proteases"/>
    <property type="match status" value="1"/>
</dbReference>
<keyword evidence="3" id="KW-0378">Hydrolase</keyword>
<dbReference type="PROSITE" id="PS00135">
    <property type="entry name" value="TRYPSIN_SER"/>
    <property type="match status" value="1"/>
</dbReference>
<feature type="signal peptide" evidence="5">
    <location>
        <begin position="1"/>
        <end position="18"/>
    </location>
</feature>
<name>A0A2A4J1F9_HELVI</name>
<comment type="caution">
    <text evidence="7">The sequence shown here is derived from an EMBL/GenBank/DDBJ whole genome shotgun (WGS) entry which is preliminary data.</text>
</comment>
<keyword evidence="1" id="KW-1015">Disulfide bond</keyword>
<protein>
    <recommendedName>
        <fullName evidence="6">Peptidase S1 domain-containing protein</fullName>
    </recommendedName>
</protein>
<dbReference type="AlphaFoldDB" id="A0A2A4J1F9"/>
<dbReference type="InterPro" id="IPR001314">
    <property type="entry name" value="Peptidase_S1A"/>
</dbReference>
<dbReference type="CDD" id="cd00190">
    <property type="entry name" value="Tryp_SPc"/>
    <property type="match status" value="1"/>
</dbReference>
<dbReference type="PROSITE" id="PS00134">
    <property type="entry name" value="TRYPSIN_HIS"/>
    <property type="match status" value="1"/>
</dbReference>
<evidence type="ECO:0000256" key="4">
    <source>
        <dbReference type="SAM" id="Phobius"/>
    </source>
</evidence>
<dbReference type="GO" id="GO:0006508">
    <property type="term" value="P:proteolysis"/>
    <property type="evidence" value="ECO:0007669"/>
    <property type="project" value="UniProtKB-KW"/>
</dbReference>
<gene>
    <name evidence="7" type="ORF">B5V51_9112</name>
</gene>
<comment type="similarity">
    <text evidence="2">Belongs to the peptidase S1 family. CLIP subfamily.</text>
</comment>
<sequence>MFPQIFLLLITITTISEQDRIITTVKYSTFRVQPTIVHGNPVLTGQIPYLVSIKDRSRRISRAKSLWANLCGGSIISPSRVVTAAHCFEGRHFYYAKHFKLLRVVAGNLQNEVVHSGRTQTAPKGQWRSMVKVILHPLFQFPSHDIALVFLDEKFIYTKTVDYIVPAAKMTDYPRTCLAAGFGQTGSGPELSRELLWADISILSRKQCDIWWEMNMDTFICTNSQASDVGGGDSGGPLACYGTLDPAEQRGRDILVGVVSGKNYDKTTLFTRVSQYNRWLKGDGQENFACACEPTKLMISLCLLNTLLCYIRLLILFIFELFLQSMNEYYHKT</sequence>
<evidence type="ECO:0000256" key="2">
    <source>
        <dbReference type="ARBA" id="ARBA00024195"/>
    </source>
</evidence>
<accession>A0A2A4J1F9</accession>
<dbReference type="PROSITE" id="PS50240">
    <property type="entry name" value="TRYPSIN_DOM"/>
    <property type="match status" value="1"/>
</dbReference>
<keyword evidence="4" id="KW-1133">Transmembrane helix</keyword>
<keyword evidence="5" id="KW-0732">Signal</keyword>
<dbReference type="GO" id="GO:0004252">
    <property type="term" value="F:serine-type endopeptidase activity"/>
    <property type="evidence" value="ECO:0007669"/>
    <property type="project" value="InterPro"/>
</dbReference>
<feature type="domain" description="Peptidase S1" evidence="6">
    <location>
        <begin position="36"/>
        <end position="285"/>
    </location>
</feature>
<dbReference type="InterPro" id="IPR051487">
    <property type="entry name" value="Ser/Thr_Proteases_Immune/Dev"/>
</dbReference>
<dbReference type="InterPro" id="IPR033116">
    <property type="entry name" value="TRYPSIN_SER"/>
</dbReference>
<dbReference type="PANTHER" id="PTHR24256">
    <property type="entry name" value="TRYPTASE-RELATED"/>
    <property type="match status" value="1"/>
</dbReference>